<dbReference type="STRING" id="53326.A0A016U3N5"/>
<evidence type="ECO:0000313" key="2">
    <source>
        <dbReference type="Proteomes" id="UP000024635"/>
    </source>
</evidence>
<dbReference type="AlphaFoldDB" id="A0A016U3N5"/>
<dbReference type="InterPro" id="IPR052709">
    <property type="entry name" value="Transposase-MT_Hybrid"/>
</dbReference>
<dbReference type="PANTHER" id="PTHR46060:SF3">
    <property type="entry name" value="PROTEIN GVQW3"/>
    <property type="match status" value="1"/>
</dbReference>
<dbReference type="Gene3D" id="3.30.420.10">
    <property type="entry name" value="Ribonuclease H-like superfamily/Ribonuclease H"/>
    <property type="match status" value="1"/>
</dbReference>
<accession>A0A016U3N5</accession>
<dbReference type="Proteomes" id="UP000024635">
    <property type="component" value="Unassembled WGS sequence"/>
</dbReference>
<organism evidence="1 2">
    <name type="scientific">Ancylostoma ceylanicum</name>
    <dbReference type="NCBI Taxonomy" id="53326"/>
    <lineage>
        <taxon>Eukaryota</taxon>
        <taxon>Metazoa</taxon>
        <taxon>Ecdysozoa</taxon>
        <taxon>Nematoda</taxon>
        <taxon>Chromadorea</taxon>
        <taxon>Rhabditida</taxon>
        <taxon>Rhabditina</taxon>
        <taxon>Rhabditomorpha</taxon>
        <taxon>Strongyloidea</taxon>
        <taxon>Ancylostomatidae</taxon>
        <taxon>Ancylostomatinae</taxon>
        <taxon>Ancylostoma</taxon>
    </lineage>
</organism>
<gene>
    <name evidence="1" type="primary">Acey_s0059.g3033</name>
    <name evidence="1" type="ORF">Y032_0059g3033</name>
</gene>
<dbReference type="PANTHER" id="PTHR46060">
    <property type="entry name" value="MARINER MOS1 TRANSPOSASE-LIKE PROTEIN"/>
    <property type="match status" value="1"/>
</dbReference>
<name>A0A016U3N5_9BILA</name>
<dbReference type="GO" id="GO:0003676">
    <property type="term" value="F:nucleic acid binding"/>
    <property type="evidence" value="ECO:0007669"/>
    <property type="project" value="InterPro"/>
</dbReference>
<dbReference type="EMBL" id="JARK01001395">
    <property type="protein sequence ID" value="EYC09760.1"/>
    <property type="molecule type" value="Genomic_DNA"/>
</dbReference>
<keyword evidence="2" id="KW-1185">Reference proteome</keyword>
<dbReference type="OrthoDB" id="10200646at2759"/>
<evidence type="ECO:0000313" key="1">
    <source>
        <dbReference type="EMBL" id="EYC09760.1"/>
    </source>
</evidence>
<proteinExistence type="predicted"/>
<dbReference type="InterPro" id="IPR036397">
    <property type="entry name" value="RNaseH_sf"/>
</dbReference>
<reference evidence="2" key="1">
    <citation type="journal article" date="2015" name="Nat. Genet.">
        <title>The genome and transcriptome of the zoonotic hookworm Ancylostoma ceylanicum identify infection-specific gene families.</title>
        <authorList>
            <person name="Schwarz E.M."/>
            <person name="Hu Y."/>
            <person name="Antoshechkin I."/>
            <person name="Miller M.M."/>
            <person name="Sternberg P.W."/>
            <person name="Aroian R.V."/>
        </authorList>
    </citation>
    <scope>NUCLEOTIDE SEQUENCE</scope>
    <source>
        <strain evidence="2">HY135</strain>
    </source>
</reference>
<comment type="caution">
    <text evidence="1">The sequence shown here is derived from an EMBL/GenBank/DDBJ whole genome shotgun (WGS) entry which is preliminary data.</text>
</comment>
<sequence>MMETGASSQKLHDFGWGVLASPPYRPDPVPRDYQLLLALSNALQGEARDDEDDLDHWLSNFFESMPAQFYADGIETLPIK</sequence>
<protein>
    <submittedName>
        <fullName evidence="1">Uncharacterized protein</fullName>
    </submittedName>
</protein>